<sequence length="127" mass="14994">MFEKLDRPLHFLRSVVNIAAIIWAFLVAFDYIFEPLLLGETEFFKEAEAMDFILWLIAFATDLFIVWLSWLGARFVLMVACDIKIIRNRLYRKNLNSFDDFLTEQPMFEVYGVKKKSKDPTDGDRRG</sequence>
<dbReference type="EMBL" id="DXCO01000027">
    <property type="protein sequence ID" value="HIY78071.1"/>
    <property type="molecule type" value="Genomic_DNA"/>
</dbReference>
<gene>
    <name evidence="2" type="ORF">H9728_03415</name>
</gene>
<reference evidence="2" key="1">
    <citation type="journal article" date="2021" name="PeerJ">
        <title>Extensive microbial diversity within the chicken gut microbiome revealed by metagenomics and culture.</title>
        <authorList>
            <person name="Gilroy R."/>
            <person name="Ravi A."/>
            <person name="Getino M."/>
            <person name="Pursley I."/>
            <person name="Horton D.L."/>
            <person name="Alikhan N.F."/>
            <person name="Baker D."/>
            <person name="Gharbi K."/>
            <person name="Hall N."/>
            <person name="Watson M."/>
            <person name="Adriaenssens E.M."/>
            <person name="Foster-Nyarko E."/>
            <person name="Jarju S."/>
            <person name="Secka A."/>
            <person name="Antonio M."/>
            <person name="Oren A."/>
            <person name="Chaudhuri R.R."/>
            <person name="La Ragione R."/>
            <person name="Hildebrand F."/>
            <person name="Pallen M.J."/>
        </authorList>
    </citation>
    <scope>NUCLEOTIDE SEQUENCE</scope>
    <source>
        <strain evidence="2">CHK199-9574</strain>
    </source>
</reference>
<organism evidence="2 3">
    <name type="scientific">Candidatus Borkfalkia excrementavium</name>
    <dbReference type="NCBI Taxonomy" id="2838505"/>
    <lineage>
        <taxon>Bacteria</taxon>
        <taxon>Bacillati</taxon>
        <taxon>Bacillota</taxon>
        <taxon>Clostridia</taxon>
        <taxon>Christensenellales</taxon>
        <taxon>Christensenellaceae</taxon>
        <taxon>Candidatus Borkfalkia</taxon>
    </lineage>
</organism>
<evidence type="ECO:0000313" key="2">
    <source>
        <dbReference type="EMBL" id="HIY78071.1"/>
    </source>
</evidence>
<proteinExistence type="predicted"/>
<accession>A0A9D1Z7F0</accession>
<evidence type="ECO:0000313" key="3">
    <source>
        <dbReference type="Proteomes" id="UP000824135"/>
    </source>
</evidence>
<keyword evidence="1" id="KW-0812">Transmembrane</keyword>
<dbReference type="AlphaFoldDB" id="A0A9D1Z7F0"/>
<feature type="transmembrane region" description="Helical" evidence="1">
    <location>
        <begin position="12"/>
        <end position="33"/>
    </location>
</feature>
<keyword evidence="1" id="KW-0472">Membrane</keyword>
<evidence type="ECO:0000256" key="1">
    <source>
        <dbReference type="SAM" id="Phobius"/>
    </source>
</evidence>
<keyword evidence="1" id="KW-1133">Transmembrane helix</keyword>
<protein>
    <submittedName>
        <fullName evidence="2">Uncharacterized protein</fullName>
    </submittedName>
</protein>
<feature type="transmembrane region" description="Helical" evidence="1">
    <location>
        <begin position="53"/>
        <end position="77"/>
    </location>
</feature>
<name>A0A9D1Z7F0_9FIRM</name>
<reference evidence="2" key="2">
    <citation type="submission" date="2021-04" db="EMBL/GenBank/DDBJ databases">
        <authorList>
            <person name="Gilroy R."/>
        </authorList>
    </citation>
    <scope>NUCLEOTIDE SEQUENCE</scope>
    <source>
        <strain evidence="2">CHK199-9574</strain>
    </source>
</reference>
<dbReference type="Proteomes" id="UP000824135">
    <property type="component" value="Unassembled WGS sequence"/>
</dbReference>
<comment type="caution">
    <text evidence="2">The sequence shown here is derived from an EMBL/GenBank/DDBJ whole genome shotgun (WGS) entry which is preliminary data.</text>
</comment>